<dbReference type="Pfam" id="PF13607">
    <property type="entry name" value="Succ_CoA_lig"/>
    <property type="match status" value="1"/>
</dbReference>
<dbReference type="InterPro" id="IPR036291">
    <property type="entry name" value="NAD(P)-bd_dom_sf"/>
</dbReference>
<dbReference type="Gene3D" id="3.40.50.720">
    <property type="entry name" value="NAD(P)-binding Rossmann-like Domain"/>
    <property type="match status" value="1"/>
</dbReference>
<evidence type="ECO:0000313" key="2">
    <source>
        <dbReference type="EMBL" id="AEV73503.1"/>
    </source>
</evidence>
<dbReference type="EMBL" id="CP003169">
    <property type="protein sequence ID" value="AEV73503.1"/>
    <property type="molecule type" value="Genomic_DNA"/>
</dbReference>
<sequence>MRLLTALFTPRRVLLVGASRRPGTLGRLLTENLGVFPGELICKSSGDVLGEDCRDVDLAVLAVPSRVIPSIVDQLACKAKVIVVLSAGFAETGAAGRDLQAEVIAAARPARVIGPNCFGVQDCNALLNASIAAGLPLAGGGIALVSQAGTYAMAARAYSHDDRVRFSKVIALGNASDVSAAELMAELRTDPASTTLCFAVESLPDARAFIEQVRLTTPRKPVVVYKAGQTDAGARSAASHTGAVAAPSSMLRDALAQAGAVQVSSGEELFDAAQVFDMQRPLAGPRIGVVSNSGGAAVEMVDALAQQGLSVPVLSDPLRDRIAAQLPGFASARNPVDITPVWSQYSQLYPEIVEILAESGELDAVVVLLTHRAAGDEETVQAIASRCGMSKRPTVPIYVCTIAGRAVRATLHPLQDAGIPCFDGPTRTARALGHVYRYTQARARGITPLQPLPDPPHPRLSIDRNELAQLLTRFGISITPSRLCRSLHEVEQADVQFPAVIKIAAAEHRTELDGVRLNIKSQQELIAHAADLITRAGSDGGLLVQPQLTGVEIMVGAVRDSSLGPVVMVGLGGIWVEILNDIAFALAPIRHDDAIALISGLAGYPILSGARGTFPINLDRLASVVVQVGQLCAEYPDISTLTLNPVIVTGTDAVAVDWKSTSP</sequence>
<dbReference type="Gene3D" id="3.30.1490.20">
    <property type="entry name" value="ATP-grasp fold, A domain"/>
    <property type="match status" value="1"/>
</dbReference>
<dbReference type="PANTHER" id="PTHR42793:SF1">
    <property type="entry name" value="PEPTIDYL-LYSINE N-ACETYLTRANSFERASE PATZ"/>
    <property type="match status" value="1"/>
</dbReference>
<evidence type="ECO:0000313" key="3">
    <source>
        <dbReference type="Proteomes" id="UP000005442"/>
    </source>
</evidence>
<dbReference type="HOGENOM" id="CLU_007415_3_1_11"/>
<dbReference type="SUPFAM" id="SSF51735">
    <property type="entry name" value="NAD(P)-binding Rossmann-fold domains"/>
    <property type="match status" value="1"/>
</dbReference>
<dbReference type="Pfam" id="PF13549">
    <property type="entry name" value="ATP-grasp_5"/>
    <property type="match status" value="1"/>
</dbReference>
<dbReference type="GO" id="GO:0005524">
    <property type="term" value="F:ATP binding"/>
    <property type="evidence" value="ECO:0007669"/>
    <property type="project" value="InterPro"/>
</dbReference>
<dbReference type="KEGG" id="mrh:MycrhN_2948"/>
<dbReference type="Gene3D" id="3.30.470.20">
    <property type="entry name" value="ATP-grasp fold, B domain"/>
    <property type="match status" value="1"/>
</dbReference>
<dbReference type="eggNOG" id="COG0045">
    <property type="taxonomic scope" value="Bacteria"/>
</dbReference>
<dbReference type="PANTHER" id="PTHR42793">
    <property type="entry name" value="COA BINDING DOMAIN CONTAINING PROTEIN"/>
    <property type="match status" value="1"/>
</dbReference>
<protein>
    <submittedName>
        <fullName evidence="2">Acyl-CoA synthetase (NDP forming)</fullName>
    </submittedName>
</protein>
<dbReference type="SUPFAM" id="SSF56059">
    <property type="entry name" value="Glutathione synthetase ATP-binding domain-like"/>
    <property type="match status" value="1"/>
</dbReference>
<keyword evidence="3" id="KW-1185">Reference proteome</keyword>
<feature type="domain" description="CoA-binding" evidence="1">
    <location>
        <begin position="7"/>
        <end position="89"/>
    </location>
</feature>
<dbReference type="RefSeq" id="WP_014211285.1">
    <property type="nucleotide sequence ID" value="NC_016604.1"/>
</dbReference>
<gene>
    <name evidence="2" type="ordered locus">MycrhN_2948</name>
</gene>
<dbReference type="AlphaFoldDB" id="G8RJD3"/>
<name>G8RJD3_MYCRN</name>
<accession>G8RJD3</accession>
<dbReference type="InterPro" id="IPR013815">
    <property type="entry name" value="ATP_grasp_subdomain_1"/>
</dbReference>
<dbReference type="InterPro" id="IPR003781">
    <property type="entry name" value="CoA-bd"/>
</dbReference>
<dbReference type="Pfam" id="PF13380">
    <property type="entry name" value="CoA_binding_2"/>
    <property type="match status" value="1"/>
</dbReference>
<dbReference type="eggNOG" id="COG1042">
    <property type="taxonomic scope" value="Bacteria"/>
</dbReference>
<dbReference type="InterPro" id="IPR032875">
    <property type="entry name" value="Succ_CoA_lig_flav_dom"/>
</dbReference>
<proteinExistence type="predicted"/>
<dbReference type="SMART" id="SM00881">
    <property type="entry name" value="CoA_binding"/>
    <property type="match status" value="1"/>
</dbReference>
<dbReference type="STRING" id="710685.MycrhN_2948"/>
<dbReference type="SUPFAM" id="SSF52210">
    <property type="entry name" value="Succinyl-CoA synthetase domains"/>
    <property type="match status" value="2"/>
</dbReference>
<dbReference type="PATRIC" id="fig|710685.3.peg.2940"/>
<evidence type="ECO:0000259" key="1">
    <source>
        <dbReference type="SMART" id="SM00881"/>
    </source>
</evidence>
<dbReference type="OrthoDB" id="190266at2"/>
<dbReference type="Gene3D" id="3.40.50.261">
    <property type="entry name" value="Succinyl-CoA synthetase domains"/>
    <property type="match status" value="2"/>
</dbReference>
<reference evidence="2 3" key="1">
    <citation type="submission" date="2011-12" db="EMBL/GenBank/DDBJ databases">
        <title>Complete sequence of Mycobacterium rhodesiae NBB3.</title>
        <authorList>
            <consortium name="US DOE Joint Genome Institute"/>
            <person name="Lucas S."/>
            <person name="Han J."/>
            <person name="Lapidus A."/>
            <person name="Cheng J.-F."/>
            <person name="Goodwin L."/>
            <person name="Pitluck S."/>
            <person name="Peters L."/>
            <person name="Mikhailova N."/>
            <person name="Gu W."/>
            <person name="Detter J.C."/>
            <person name="Han C."/>
            <person name="Tapia R."/>
            <person name="Land M."/>
            <person name="Hauser L."/>
            <person name="Kyrpides N."/>
            <person name="Ivanova N."/>
            <person name="Pagani I."/>
            <person name="Mattes T."/>
            <person name="Holmes A."/>
            <person name="Rutledge P."/>
            <person name="Paulsen I."/>
            <person name="Coleman N."/>
            <person name="Woyke T."/>
        </authorList>
    </citation>
    <scope>NUCLEOTIDE SEQUENCE [LARGE SCALE GENOMIC DNA]</scope>
    <source>
        <strain evidence="2 3">NBB3</strain>
    </source>
</reference>
<organism evidence="2 3">
    <name type="scientific">Mycolicibacterium rhodesiae (strain NBB3)</name>
    <name type="common">Mycobacterium rhodesiae</name>
    <dbReference type="NCBI Taxonomy" id="710685"/>
    <lineage>
        <taxon>Bacteria</taxon>
        <taxon>Bacillati</taxon>
        <taxon>Actinomycetota</taxon>
        <taxon>Actinomycetes</taxon>
        <taxon>Mycobacteriales</taxon>
        <taxon>Mycobacteriaceae</taxon>
        <taxon>Mycolicibacterium</taxon>
    </lineage>
</organism>
<dbReference type="InterPro" id="IPR016102">
    <property type="entry name" value="Succinyl-CoA_synth-like"/>
</dbReference>
<dbReference type="Proteomes" id="UP000005442">
    <property type="component" value="Chromosome"/>
</dbReference>